<accession>A0A9W9F4U6</accession>
<proteinExistence type="predicted"/>
<sequence length="111" mass="11652">MQVAVAAPHTAVVGHTFVWDRMAFVATAAVAGHIADHTAQVDCIVAFDIRIGLEAGHTAVGDNVRTDLVVGRTGLEDNLGLGRGSEIGRLLVHIEGLEHKDLLVLPAGPLF</sequence>
<reference evidence="1" key="1">
    <citation type="submission" date="2022-11" db="EMBL/GenBank/DDBJ databases">
        <authorList>
            <person name="Petersen C."/>
        </authorList>
    </citation>
    <scope>NUCLEOTIDE SEQUENCE</scope>
    <source>
        <strain evidence="1">IBT 30069</strain>
    </source>
</reference>
<protein>
    <submittedName>
        <fullName evidence="1">Uncharacterized protein</fullName>
    </submittedName>
</protein>
<comment type="caution">
    <text evidence="1">The sequence shown here is derived from an EMBL/GenBank/DDBJ whole genome shotgun (WGS) entry which is preliminary data.</text>
</comment>
<evidence type="ECO:0000313" key="2">
    <source>
        <dbReference type="Proteomes" id="UP001149165"/>
    </source>
</evidence>
<dbReference type="Proteomes" id="UP001149165">
    <property type="component" value="Unassembled WGS sequence"/>
</dbReference>
<name>A0A9W9F4U6_9EURO</name>
<gene>
    <name evidence="1" type="ORF">N7456_009541</name>
</gene>
<dbReference type="AlphaFoldDB" id="A0A9W9F4U6"/>
<reference evidence="1" key="2">
    <citation type="journal article" date="2023" name="IMA Fungus">
        <title>Comparative genomic study of the Penicillium genus elucidates a diverse pangenome and 15 lateral gene transfer events.</title>
        <authorList>
            <person name="Petersen C."/>
            <person name="Sorensen T."/>
            <person name="Nielsen M.R."/>
            <person name="Sondergaard T.E."/>
            <person name="Sorensen J.L."/>
            <person name="Fitzpatrick D.A."/>
            <person name="Frisvad J.C."/>
            <person name="Nielsen K.L."/>
        </authorList>
    </citation>
    <scope>NUCLEOTIDE SEQUENCE</scope>
    <source>
        <strain evidence="1">IBT 30069</strain>
    </source>
</reference>
<keyword evidence="2" id="KW-1185">Reference proteome</keyword>
<evidence type="ECO:0000313" key="1">
    <source>
        <dbReference type="EMBL" id="KAJ5093680.1"/>
    </source>
</evidence>
<dbReference type="EMBL" id="JAPQKH010000006">
    <property type="protein sequence ID" value="KAJ5093680.1"/>
    <property type="molecule type" value="Genomic_DNA"/>
</dbReference>
<organism evidence="1 2">
    <name type="scientific">Penicillium angulare</name>
    <dbReference type="NCBI Taxonomy" id="116970"/>
    <lineage>
        <taxon>Eukaryota</taxon>
        <taxon>Fungi</taxon>
        <taxon>Dikarya</taxon>
        <taxon>Ascomycota</taxon>
        <taxon>Pezizomycotina</taxon>
        <taxon>Eurotiomycetes</taxon>
        <taxon>Eurotiomycetidae</taxon>
        <taxon>Eurotiales</taxon>
        <taxon>Aspergillaceae</taxon>
        <taxon>Penicillium</taxon>
    </lineage>
</organism>